<dbReference type="NCBIfam" id="TIGR02228">
    <property type="entry name" value="sigpep_I_arch"/>
    <property type="match status" value="1"/>
</dbReference>
<dbReference type="EMBL" id="FQVY01000002">
    <property type="protein sequence ID" value="SHG00919.1"/>
    <property type="molecule type" value="Genomic_DNA"/>
</dbReference>
<dbReference type="PANTHER" id="PTHR10806">
    <property type="entry name" value="SIGNAL PEPTIDASE COMPLEX CATALYTIC SUBUNIT SEC11"/>
    <property type="match status" value="1"/>
</dbReference>
<organism evidence="7 8">
    <name type="scientific">Bittarella massiliensis</name>
    <name type="common">ex Durand et al. 2017</name>
    <dbReference type="NCBI Taxonomy" id="1720313"/>
    <lineage>
        <taxon>Bacteria</taxon>
        <taxon>Bacillati</taxon>
        <taxon>Bacillota</taxon>
        <taxon>Clostridia</taxon>
        <taxon>Eubacteriales</taxon>
        <taxon>Oscillospiraceae</taxon>
        <taxon>Bittarella (ex Durand et al. 2017)</taxon>
    </lineage>
</organism>
<proteinExistence type="predicted"/>
<dbReference type="AlphaFoldDB" id="A0AAQ1MCN5"/>
<feature type="transmembrane region" description="Helical" evidence="6">
    <location>
        <begin position="136"/>
        <end position="158"/>
    </location>
</feature>
<keyword evidence="2 6" id="KW-0812">Transmembrane</keyword>
<evidence type="ECO:0000313" key="7">
    <source>
        <dbReference type="EMBL" id="SHG00919.1"/>
    </source>
</evidence>
<evidence type="ECO:0000313" key="8">
    <source>
        <dbReference type="Proteomes" id="UP000184089"/>
    </source>
</evidence>
<dbReference type="Proteomes" id="UP000184089">
    <property type="component" value="Unassembled WGS sequence"/>
</dbReference>
<gene>
    <name evidence="7" type="ORF">SAMN05444424_1133</name>
</gene>
<comment type="caution">
    <text evidence="7">The sequence shown here is derived from an EMBL/GenBank/DDBJ whole genome shotgun (WGS) entry which is preliminary data.</text>
</comment>
<dbReference type="GO" id="GO:0016020">
    <property type="term" value="C:membrane"/>
    <property type="evidence" value="ECO:0007669"/>
    <property type="project" value="UniProtKB-SubCell"/>
</dbReference>
<evidence type="ECO:0000256" key="1">
    <source>
        <dbReference type="ARBA" id="ARBA00004370"/>
    </source>
</evidence>
<protein>
    <recommendedName>
        <fullName evidence="5">Signal peptidase I</fullName>
        <ecNumber evidence="5">3.4.21.89</ecNumber>
    </recommendedName>
</protein>
<dbReference type="CDD" id="cd06462">
    <property type="entry name" value="Peptidase_S24_S26"/>
    <property type="match status" value="1"/>
</dbReference>
<evidence type="ECO:0000256" key="2">
    <source>
        <dbReference type="ARBA" id="ARBA00022692"/>
    </source>
</evidence>
<dbReference type="InterPro" id="IPR036286">
    <property type="entry name" value="LexA/Signal_pep-like_sf"/>
</dbReference>
<dbReference type="PANTHER" id="PTHR10806:SF6">
    <property type="entry name" value="SIGNAL PEPTIDASE COMPLEX CATALYTIC SUBUNIT SEC11"/>
    <property type="match status" value="1"/>
</dbReference>
<evidence type="ECO:0000256" key="5">
    <source>
        <dbReference type="NCBIfam" id="TIGR02228"/>
    </source>
</evidence>
<comment type="subcellular location">
    <subcellularLocation>
        <location evidence="1">Membrane</location>
    </subcellularLocation>
</comment>
<dbReference type="GO" id="GO:0009003">
    <property type="term" value="F:signal peptidase activity"/>
    <property type="evidence" value="ECO:0007669"/>
    <property type="project" value="UniProtKB-EC"/>
</dbReference>
<evidence type="ECO:0000256" key="3">
    <source>
        <dbReference type="ARBA" id="ARBA00022989"/>
    </source>
</evidence>
<dbReference type="RefSeq" id="WP_021659037.1">
    <property type="nucleotide sequence ID" value="NZ_FQVY01000002.1"/>
</dbReference>
<dbReference type="InterPro" id="IPR001733">
    <property type="entry name" value="Peptidase_S26B"/>
</dbReference>
<dbReference type="GO" id="GO:0004252">
    <property type="term" value="F:serine-type endopeptidase activity"/>
    <property type="evidence" value="ECO:0007669"/>
    <property type="project" value="UniProtKB-UniRule"/>
</dbReference>
<reference evidence="8" key="1">
    <citation type="submission" date="2016-11" db="EMBL/GenBank/DDBJ databases">
        <authorList>
            <person name="Jaros S."/>
            <person name="Januszkiewicz K."/>
            <person name="Wedrychowicz H."/>
        </authorList>
    </citation>
    <scope>NUCLEOTIDE SEQUENCE [LARGE SCALE GENOMIC DNA]</scope>
    <source>
        <strain evidence="8">DSM 4029</strain>
    </source>
</reference>
<sequence>MAKKICNILSALLLAALMAVALAILIPMLLGYREMAVLSGSMEPAIPVGSIVCVKPTEASQLQVGDVCTYLLPDGSTYVTHRVLSVDGEARTLVTQGDANDAPDGEIAFSQVFGRVAFHLPLLGYITTGIRTPTGIFTACGLAILIILLNFIPAIVAAGEKEKAGGPRSGDA</sequence>
<accession>A0AAQ1MCN5</accession>
<dbReference type="GO" id="GO:0006465">
    <property type="term" value="P:signal peptide processing"/>
    <property type="evidence" value="ECO:0007669"/>
    <property type="project" value="UniProtKB-UniRule"/>
</dbReference>
<dbReference type="EC" id="3.4.21.89" evidence="5"/>
<evidence type="ECO:0000256" key="6">
    <source>
        <dbReference type="SAM" id="Phobius"/>
    </source>
</evidence>
<name>A0AAQ1MCN5_9FIRM</name>
<keyword evidence="3 6" id="KW-1133">Transmembrane helix</keyword>
<dbReference type="SUPFAM" id="SSF51306">
    <property type="entry name" value="LexA/Signal peptidase"/>
    <property type="match status" value="1"/>
</dbReference>
<keyword evidence="4 6" id="KW-0472">Membrane</keyword>
<evidence type="ECO:0000256" key="4">
    <source>
        <dbReference type="ARBA" id="ARBA00023136"/>
    </source>
</evidence>